<protein>
    <submittedName>
        <fullName evidence="1">Uncharacterized protein</fullName>
    </submittedName>
</protein>
<dbReference type="Pfam" id="PF26458">
    <property type="entry name" value="DUF8137"/>
    <property type="match status" value="1"/>
</dbReference>
<dbReference type="EMBL" id="AOMA01000009">
    <property type="protein sequence ID" value="EMA46496.1"/>
    <property type="molecule type" value="Genomic_DNA"/>
</dbReference>
<sequence length="285" mass="32309">MPKDRRPDAVELEELDEQLSTAGDGDVTALTQAVATYETRLASAHEAEESDRYRGITRTYRDQLITVLDDTTQAEGWELLEEFLNAYHPETADEFPHVTTVLQNVASRNLIRVRLADGIDAVPVTVLDYFDSILSEVGEGYDFINEGLHPYGWGIGHPDHSVADRIHAHAAEDIFVVNPMLEHAFYADQHAAIEVSERIIHDDSIQEKMQYPAGEISEIRYLLDAPAGAASDFWPTVPRYWDWHEELDYTFELDGEVEQRLRNLVVEEGLDTDLPDDWEVGDLTI</sequence>
<dbReference type="InterPro" id="IPR058450">
    <property type="entry name" value="DUF8137"/>
</dbReference>
<name>M0MLH7_9EURY</name>
<proteinExistence type="predicted"/>
<dbReference type="AlphaFoldDB" id="M0MLH7"/>
<reference evidence="1 2" key="1">
    <citation type="journal article" date="2014" name="PLoS Genet.">
        <title>Phylogenetically driven sequencing of extremely halophilic archaea reveals strategies for static and dynamic osmo-response.</title>
        <authorList>
            <person name="Becker E.A."/>
            <person name="Seitzer P.M."/>
            <person name="Tritt A."/>
            <person name="Larsen D."/>
            <person name="Krusor M."/>
            <person name="Yao A.I."/>
            <person name="Wu D."/>
            <person name="Madern D."/>
            <person name="Eisen J.A."/>
            <person name="Darling A.E."/>
            <person name="Facciotti M.T."/>
        </authorList>
    </citation>
    <scope>NUCLEOTIDE SEQUENCE [LARGE SCALE GENOMIC DNA]</scope>
    <source>
        <strain evidence="1 2">JCM 10879</strain>
    </source>
</reference>
<accession>M0MLH7</accession>
<dbReference type="OrthoDB" id="350440at2157"/>
<evidence type="ECO:0000313" key="2">
    <source>
        <dbReference type="Proteomes" id="UP000011607"/>
    </source>
</evidence>
<evidence type="ECO:0000313" key="1">
    <source>
        <dbReference type="EMBL" id="EMA46496.1"/>
    </source>
</evidence>
<dbReference type="eggNOG" id="arCOG06280">
    <property type="taxonomic scope" value="Archaea"/>
</dbReference>
<dbReference type="RefSeq" id="WP_006671265.1">
    <property type="nucleotide sequence ID" value="NZ_AOMA01000009.1"/>
</dbReference>
<comment type="caution">
    <text evidence="1">The sequence shown here is derived from an EMBL/GenBank/DDBJ whole genome shotgun (WGS) entry which is preliminary data.</text>
</comment>
<dbReference type="STRING" id="1227454.C446_01463"/>
<keyword evidence="2" id="KW-1185">Reference proteome</keyword>
<gene>
    <name evidence="1" type="ORF">C446_01463</name>
</gene>
<dbReference type="Proteomes" id="UP000011607">
    <property type="component" value="Unassembled WGS sequence"/>
</dbReference>
<organism evidence="1 2">
    <name type="scientific">Halobiforma nitratireducens JCM 10879</name>
    <dbReference type="NCBI Taxonomy" id="1227454"/>
    <lineage>
        <taxon>Archaea</taxon>
        <taxon>Methanobacteriati</taxon>
        <taxon>Methanobacteriota</taxon>
        <taxon>Stenosarchaea group</taxon>
        <taxon>Halobacteria</taxon>
        <taxon>Halobacteriales</taxon>
        <taxon>Natrialbaceae</taxon>
        <taxon>Halobiforma</taxon>
    </lineage>
</organism>